<dbReference type="GO" id="GO:0032259">
    <property type="term" value="P:methylation"/>
    <property type="evidence" value="ECO:0007669"/>
    <property type="project" value="UniProtKB-KW"/>
</dbReference>
<dbReference type="STRING" id="318161.Sden_1373"/>
<evidence type="ECO:0000256" key="2">
    <source>
        <dbReference type="ARBA" id="ARBA00022679"/>
    </source>
</evidence>
<keyword evidence="1 4" id="KW-0489">Methyltransferase</keyword>
<reference evidence="4 5" key="1">
    <citation type="submission" date="2006-03" db="EMBL/GenBank/DDBJ databases">
        <title>Complete sequence of Shewanella denitrificans OS217.</title>
        <authorList>
            <consortium name="US DOE Joint Genome Institute"/>
            <person name="Copeland A."/>
            <person name="Lucas S."/>
            <person name="Lapidus A."/>
            <person name="Barry K."/>
            <person name="Detter J.C."/>
            <person name="Glavina del Rio T."/>
            <person name="Hammon N."/>
            <person name="Israni S."/>
            <person name="Dalin E."/>
            <person name="Tice H."/>
            <person name="Pitluck S."/>
            <person name="Brettin T."/>
            <person name="Bruce D."/>
            <person name="Han C."/>
            <person name="Tapia R."/>
            <person name="Gilna P."/>
            <person name="Kiss H."/>
            <person name="Schmutz J."/>
            <person name="Larimer F."/>
            <person name="Land M."/>
            <person name="Hauser L."/>
            <person name="Kyrpides N."/>
            <person name="Lykidis A."/>
            <person name="Richardson P."/>
        </authorList>
    </citation>
    <scope>NUCLEOTIDE SEQUENCE [LARGE SCALE GENOMIC DNA]</scope>
    <source>
        <strain evidence="5">OS217 / ATCC BAA-1090 / DSM 15013</strain>
    </source>
</reference>
<gene>
    <name evidence="4" type="ordered locus">Sden_1373</name>
</gene>
<dbReference type="InterPro" id="IPR029063">
    <property type="entry name" value="SAM-dependent_MTases_sf"/>
</dbReference>
<evidence type="ECO:0000313" key="4">
    <source>
        <dbReference type="EMBL" id="ABE54659.1"/>
    </source>
</evidence>
<dbReference type="KEGG" id="sdn:Sden_1373"/>
<dbReference type="OrthoDB" id="9760689at2"/>
<dbReference type="Proteomes" id="UP000001982">
    <property type="component" value="Chromosome"/>
</dbReference>
<keyword evidence="2 4" id="KW-0808">Transferase</keyword>
<dbReference type="PANTHER" id="PTHR43861:SF1">
    <property type="entry name" value="TRANS-ACONITATE 2-METHYLTRANSFERASE"/>
    <property type="match status" value="1"/>
</dbReference>
<dbReference type="HOGENOM" id="CLU_060397_0_1_6"/>
<evidence type="ECO:0000256" key="1">
    <source>
        <dbReference type="ARBA" id="ARBA00022603"/>
    </source>
</evidence>
<dbReference type="SUPFAM" id="SSF53335">
    <property type="entry name" value="S-adenosyl-L-methionine-dependent methyltransferases"/>
    <property type="match status" value="1"/>
</dbReference>
<evidence type="ECO:0000259" key="3">
    <source>
        <dbReference type="Pfam" id="PF13649"/>
    </source>
</evidence>
<dbReference type="EMBL" id="CP000302">
    <property type="protein sequence ID" value="ABE54659.1"/>
    <property type="molecule type" value="Genomic_DNA"/>
</dbReference>
<evidence type="ECO:0000313" key="5">
    <source>
        <dbReference type="Proteomes" id="UP000001982"/>
    </source>
</evidence>
<dbReference type="eggNOG" id="COG2226">
    <property type="taxonomic scope" value="Bacteria"/>
</dbReference>
<dbReference type="CDD" id="cd02440">
    <property type="entry name" value="AdoMet_MTases"/>
    <property type="match status" value="1"/>
</dbReference>
<dbReference type="GO" id="GO:0008168">
    <property type="term" value="F:methyltransferase activity"/>
    <property type="evidence" value="ECO:0007669"/>
    <property type="project" value="UniProtKB-KW"/>
</dbReference>
<organism evidence="4 5">
    <name type="scientific">Shewanella denitrificans (strain OS217 / ATCC BAA-1090 / DSM 15013)</name>
    <dbReference type="NCBI Taxonomy" id="318161"/>
    <lineage>
        <taxon>Bacteria</taxon>
        <taxon>Pseudomonadati</taxon>
        <taxon>Pseudomonadota</taxon>
        <taxon>Gammaproteobacteria</taxon>
        <taxon>Alteromonadales</taxon>
        <taxon>Shewanellaceae</taxon>
        <taxon>Shewanella</taxon>
    </lineage>
</organism>
<protein>
    <submittedName>
        <fullName evidence="4">Methyltransferase type 12</fullName>
    </submittedName>
</protein>
<dbReference type="RefSeq" id="WP_011495817.1">
    <property type="nucleotide sequence ID" value="NC_007954.1"/>
</dbReference>
<accession>Q12PG7</accession>
<dbReference type="Pfam" id="PF13649">
    <property type="entry name" value="Methyltransf_25"/>
    <property type="match status" value="1"/>
</dbReference>
<sequence>MDKNQQAVALFNQLAQGYQDKYMDVGLYETLLGEFCAQLTHNAWVLDMACGPGNLSRYLLDKRPDIQLLGLELAPNMVALAKQNNPEAEFVQMDCRAIEFNHLSNKTFATRLTGEKTQRFDALICGFVLPYLTPAEVLALFDDMQQLVKDDGIIYLSTMTGKLADSGFQTSSSGQQMFIHYHEEAHLLRALSEAGFEMISHKQQAVSNPSPERQVVDSLFIIKKRP</sequence>
<dbReference type="AlphaFoldDB" id="Q12PG7"/>
<dbReference type="Gene3D" id="3.40.50.150">
    <property type="entry name" value="Vaccinia Virus protein VP39"/>
    <property type="match status" value="1"/>
</dbReference>
<feature type="domain" description="Methyltransferase" evidence="3">
    <location>
        <begin position="45"/>
        <end position="152"/>
    </location>
</feature>
<name>Q12PG7_SHEDO</name>
<dbReference type="PANTHER" id="PTHR43861">
    <property type="entry name" value="TRANS-ACONITATE 2-METHYLTRANSFERASE-RELATED"/>
    <property type="match status" value="1"/>
</dbReference>
<proteinExistence type="predicted"/>
<dbReference type="InterPro" id="IPR041698">
    <property type="entry name" value="Methyltransf_25"/>
</dbReference>
<keyword evidence="5" id="KW-1185">Reference proteome</keyword>